<evidence type="ECO:0000313" key="2">
    <source>
        <dbReference type="EMBL" id="TKK64481.1"/>
    </source>
</evidence>
<feature type="chain" id="PRO_5020965656" description="Transporter" evidence="1">
    <location>
        <begin position="22"/>
        <end position="313"/>
    </location>
</feature>
<evidence type="ECO:0008006" key="4">
    <source>
        <dbReference type="Google" id="ProtNLM"/>
    </source>
</evidence>
<dbReference type="EMBL" id="SZQL01000033">
    <property type="protein sequence ID" value="TKK64481.1"/>
    <property type="molecule type" value="Genomic_DNA"/>
</dbReference>
<dbReference type="RefSeq" id="WP_137264075.1">
    <property type="nucleotide sequence ID" value="NZ_SZQL01000033.1"/>
</dbReference>
<accession>A0A4U3KQN7</accession>
<name>A0A4U3KQN7_9BACT</name>
<sequence length="313" mass="35758">MKPLALNLLLALLLQHTYSYCQNISEDSNSHYHQLEQQYKILKDSSALLHPFVPAVSSVMLRNAQIEINLFNSLLSATKYRDENGDLKNIEARQTYLFNTLQLTYGLSKKSNLNIGVDINYATGRIDEDENSSIFKIFNSGVAGNSRYATGITSIVPRVRWRPIRRNYNFIIQNGVSIPKSLPLEKQTILGWNQVYLFSQFFYNQPLNKTLFLFSQLNVQYGFKTDKTTAIFYTPVAVYLAYLIPKKTVLFALTDYIPIFSNGNTSYTFQLGGGAQYQISKQLLANIYCTKDVMGKSYPDFSSYTISLRYTTK</sequence>
<keyword evidence="3" id="KW-1185">Reference proteome</keyword>
<keyword evidence="1" id="KW-0732">Signal</keyword>
<organism evidence="2 3">
    <name type="scientific">Ilyomonas limi</name>
    <dbReference type="NCBI Taxonomy" id="2575867"/>
    <lineage>
        <taxon>Bacteria</taxon>
        <taxon>Pseudomonadati</taxon>
        <taxon>Bacteroidota</taxon>
        <taxon>Chitinophagia</taxon>
        <taxon>Chitinophagales</taxon>
        <taxon>Chitinophagaceae</taxon>
        <taxon>Ilyomonas</taxon>
    </lineage>
</organism>
<reference evidence="2 3" key="1">
    <citation type="submission" date="2019-05" db="EMBL/GenBank/DDBJ databases">
        <title>Panacibacter sp. strain 17mud1-8 Genome sequencing and assembly.</title>
        <authorList>
            <person name="Chhetri G."/>
        </authorList>
    </citation>
    <scope>NUCLEOTIDE SEQUENCE [LARGE SCALE GENOMIC DNA]</scope>
    <source>
        <strain evidence="2 3">17mud1-8</strain>
    </source>
</reference>
<feature type="signal peptide" evidence="1">
    <location>
        <begin position="1"/>
        <end position="21"/>
    </location>
</feature>
<evidence type="ECO:0000313" key="3">
    <source>
        <dbReference type="Proteomes" id="UP000305848"/>
    </source>
</evidence>
<dbReference type="Proteomes" id="UP000305848">
    <property type="component" value="Unassembled WGS sequence"/>
</dbReference>
<evidence type="ECO:0000256" key="1">
    <source>
        <dbReference type="SAM" id="SignalP"/>
    </source>
</evidence>
<comment type="caution">
    <text evidence="2">The sequence shown here is derived from an EMBL/GenBank/DDBJ whole genome shotgun (WGS) entry which is preliminary data.</text>
</comment>
<dbReference type="OrthoDB" id="635777at2"/>
<gene>
    <name evidence="2" type="ORF">FC093_22500</name>
</gene>
<protein>
    <recommendedName>
        <fullName evidence="4">Transporter</fullName>
    </recommendedName>
</protein>
<proteinExistence type="predicted"/>
<dbReference type="AlphaFoldDB" id="A0A4U3KQN7"/>